<dbReference type="RefSeq" id="WP_187593128.1">
    <property type="nucleotide sequence ID" value="NZ_CP060723.1"/>
</dbReference>
<keyword evidence="2" id="KW-1185">Reference proteome</keyword>
<dbReference type="AlphaFoldDB" id="A0A7G9QGZ7"/>
<accession>A0A7G9QGZ7</accession>
<sequence>MTFDLQQAKELIAHYQFIIGQPLDKKNNAFHITTLAIVPDDGQKIANILSSLNENNNMILLAQQGYDVSSVKVVAAHIDKWNGNTFYNDLDSFLERNNLKKIYE</sequence>
<proteinExistence type="predicted"/>
<dbReference type="EMBL" id="CP060723">
    <property type="protein sequence ID" value="QNN42622.1"/>
    <property type="molecule type" value="Genomic_DNA"/>
</dbReference>
<protein>
    <submittedName>
        <fullName evidence="1">Uncharacterized protein</fullName>
    </submittedName>
</protein>
<reference evidence="1 2" key="1">
    <citation type="submission" date="2020-08" db="EMBL/GenBank/DDBJ databases">
        <title>Genome sequence of Pedobacter roseus KACC 11594T.</title>
        <authorList>
            <person name="Hyun D.-W."/>
            <person name="Bae J.-W."/>
        </authorList>
    </citation>
    <scope>NUCLEOTIDE SEQUENCE [LARGE SCALE GENOMIC DNA]</scope>
    <source>
        <strain evidence="1 2">KACC 11594</strain>
    </source>
</reference>
<dbReference type="Proteomes" id="UP000515806">
    <property type="component" value="Chromosome"/>
</dbReference>
<dbReference type="KEGG" id="proe:H9L23_00440"/>
<evidence type="ECO:0000313" key="1">
    <source>
        <dbReference type="EMBL" id="QNN42622.1"/>
    </source>
</evidence>
<organism evidence="1 2">
    <name type="scientific">Pedobacter roseus</name>
    <dbReference type="NCBI Taxonomy" id="336820"/>
    <lineage>
        <taxon>Bacteria</taxon>
        <taxon>Pseudomonadati</taxon>
        <taxon>Bacteroidota</taxon>
        <taxon>Sphingobacteriia</taxon>
        <taxon>Sphingobacteriales</taxon>
        <taxon>Sphingobacteriaceae</taxon>
        <taxon>Pedobacter</taxon>
    </lineage>
</organism>
<gene>
    <name evidence="1" type="ORF">H9L23_00440</name>
</gene>
<evidence type="ECO:0000313" key="2">
    <source>
        <dbReference type="Proteomes" id="UP000515806"/>
    </source>
</evidence>
<name>A0A7G9QGZ7_9SPHI</name>